<reference evidence="6 7" key="1">
    <citation type="submission" date="2016-10" db="EMBL/GenBank/DDBJ databases">
        <authorList>
            <person name="de Groot N.N."/>
        </authorList>
    </citation>
    <scope>NUCLEOTIDE SEQUENCE [LARGE SCALE GENOMIC DNA]</scope>
    <source>
        <strain evidence="6 7">DSM 25927</strain>
    </source>
</reference>
<sequence>MSHPDSRDVPPTLDHHDYESALHHLQIELVGLQREVIRQGRKLLLIFEGRDAAGKDGSIKRIVEHLSPREVRVVALGKPSDREQTQWYFQRFAPHLPAAGEIVLFNRSWYNRAGVEPVMGYCSKAECRNFLASAPVFERMLVESGIELYKFYLDISRQEQARRLESRRKDPLKQWKISPVDAAAQKHWRDYSRARDRMLLATHQAHSPWLLLRADDKRQARLNLIRELLRRAHGSKLKADPRVLRPFQNALIEGRWLAP</sequence>
<evidence type="ECO:0000256" key="1">
    <source>
        <dbReference type="ARBA" id="ARBA00009924"/>
    </source>
</evidence>
<keyword evidence="2 4" id="KW-0808">Transferase</keyword>
<proteinExistence type="inferred from homology"/>
<keyword evidence="3 4" id="KW-0418">Kinase</keyword>
<dbReference type="InterPro" id="IPR022488">
    <property type="entry name" value="PPK2-related"/>
</dbReference>
<protein>
    <recommendedName>
        <fullName evidence="4">ADP/GDP-polyphosphate phosphotransferase</fullName>
        <ecNumber evidence="4">2.7.4.-</ecNumber>
    </recommendedName>
    <alternativeName>
        <fullName evidence="4">Polyphosphate kinase PPK2</fullName>
    </alternativeName>
</protein>
<comment type="subunit">
    <text evidence="4">Homotetramer.</text>
</comment>
<comment type="function">
    <text evidence="4">Uses inorganic polyphosphate (polyP) as a donor to convert GDP to GTP or ADP to ATP.</text>
</comment>
<dbReference type="AlphaFoldDB" id="A0A1H9BML7"/>
<dbReference type="InterPro" id="IPR022486">
    <property type="entry name" value="PPK2_PA0141"/>
</dbReference>
<evidence type="ECO:0000256" key="2">
    <source>
        <dbReference type="ARBA" id="ARBA00022679"/>
    </source>
</evidence>
<dbReference type="PANTHER" id="PTHR34383:SF1">
    <property type="entry name" value="ADP-POLYPHOSPHATE PHOSPHOTRANSFERASE"/>
    <property type="match status" value="1"/>
</dbReference>
<dbReference type="OrthoDB" id="9775224at2"/>
<dbReference type="EC" id="2.7.4.-" evidence="4"/>
<accession>A0A1H9BML7</accession>
<evidence type="ECO:0000313" key="7">
    <source>
        <dbReference type="Proteomes" id="UP000199233"/>
    </source>
</evidence>
<organism evidence="6 7">
    <name type="scientific">Solimonas aquatica</name>
    <dbReference type="NCBI Taxonomy" id="489703"/>
    <lineage>
        <taxon>Bacteria</taxon>
        <taxon>Pseudomonadati</taxon>
        <taxon>Pseudomonadota</taxon>
        <taxon>Gammaproteobacteria</taxon>
        <taxon>Nevskiales</taxon>
        <taxon>Nevskiaceae</taxon>
        <taxon>Solimonas</taxon>
    </lineage>
</organism>
<dbReference type="InterPro" id="IPR016898">
    <property type="entry name" value="Polyphosphate_phosphotransfera"/>
</dbReference>
<dbReference type="Pfam" id="PF03976">
    <property type="entry name" value="PPK2"/>
    <property type="match status" value="1"/>
</dbReference>
<evidence type="ECO:0000259" key="5">
    <source>
        <dbReference type="Pfam" id="PF03976"/>
    </source>
</evidence>
<evidence type="ECO:0000313" key="6">
    <source>
        <dbReference type="EMBL" id="SEP90254.1"/>
    </source>
</evidence>
<evidence type="ECO:0000256" key="4">
    <source>
        <dbReference type="RuleBase" id="RU369062"/>
    </source>
</evidence>
<evidence type="ECO:0000256" key="3">
    <source>
        <dbReference type="ARBA" id="ARBA00022777"/>
    </source>
</evidence>
<name>A0A1H9BML7_9GAMM</name>
<dbReference type="PIRSF" id="PIRSF028756">
    <property type="entry name" value="PPK2_prd"/>
    <property type="match status" value="1"/>
</dbReference>
<dbReference type="STRING" id="489703.SAMN04488038_102154"/>
<keyword evidence="7" id="KW-1185">Reference proteome</keyword>
<comment type="similarity">
    <text evidence="1 4">Belongs to the polyphosphate kinase 2 (PPK2) family. Class I subfamily.</text>
</comment>
<dbReference type="RefSeq" id="WP_093282059.1">
    <property type="nucleotide sequence ID" value="NZ_FOFS01000002.1"/>
</dbReference>
<feature type="domain" description="Polyphosphate kinase-2-related" evidence="5">
    <location>
        <begin position="13"/>
        <end position="235"/>
    </location>
</feature>
<dbReference type="Proteomes" id="UP000199233">
    <property type="component" value="Unassembled WGS sequence"/>
</dbReference>
<dbReference type="PANTHER" id="PTHR34383">
    <property type="entry name" value="POLYPHOSPHATE:AMP PHOSPHOTRANSFERASE-RELATED"/>
    <property type="match status" value="1"/>
</dbReference>
<dbReference type="GO" id="GO:0008976">
    <property type="term" value="F:polyphosphate kinase activity"/>
    <property type="evidence" value="ECO:0007669"/>
    <property type="project" value="UniProtKB-UniRule"/>
</dbReference>
<dbReference type="GO" id="GO:0006793">
    <property type="term" value="P:phosphorus metabolic process"/>
    <property type="evidence" value="ECO:0007669"/>
    <property type="project" value="InterPro"/>
</dbReference>
<gene>
    <name evidence="6" type="ORF">SAMN04488038_102154</name>
</gene>
<dbReference type="EMBL" id="FOFS01000002">
    <property type="protein sequence ID" value="SEP90254.1"/>
    <property type="molecule type" value="Genomic_DNA"/>
</dbReference>
<dbReference type="InterPro" id="IPR027417">
    <property type="entry name" value="P-loop_NTPase"/>
</dbReference>
<dbReference type="Gene3D" id="3.40.50.300">
    <property type="entry name" value="P-loop containing nucleotide triphosphate hydrolases"/>
    <property type="match status" value="1"/>
</dbReference>
<dbReference type="SUPFAM" id="SSF52540">
    <property type="entry name" value="P-loop containing nucleoside triphosphate hydrolases"/>
    <property type="match status" value="1"/>
</dbReference>
<dbReference type="NCBIfam" id="TIGR03707">
    <property type="entry name" value="PPK2_P_aer"/>
    <property type="match status" value="1"/>
</dbReference>